<dbReference type="Pfam" id="PF02541">
    <property type="entry name" value="Ppx-GppA"/>
    <property type="match status" value="1"/>
</dbReference>
<evidence type="ECO:0000256" key="5">
    <source>
        <dbReference type="ARBA" id="ARBA00012451"/>
    </source>
</evidence>
<evidence type="ECO:0000313" key="14">
    <source>
        <dbReference type="Proteomes" id="UP001248581"/>
    </source>
</evidence>
<dbReference type="InterPro" id="IPR043129">
    <property type="entry name" value="ATPase_NBD"/>
</dbReference>
<dbReference type="Gene3D" id="1.10.3210.10">
    <property type="entry name" value="Hypothetical protein af1432"/>
    <property type="match status" value="1"/>
</dbReference>
<proteinExistence type="inferred from homology"/>
<dbReference type="SUPFAM" id="SSF53067">
    <property type="entry name" value="Actin-like ATPase domain"/>
    <property type="match status" value="2"/>
</dbReference>
<dbReference type="EC" id="3.6.1.11" evidence="5"/>
<dbReference type="PANTHER" id="PTHR30005">
    <property type="entry name" value="EXOPOLYPHOSPHATASE"/>
    <property type="match status" value="1"/>
</dbReference>
<evidence type="ECO:0000256" key="10">
    <source>
        <dbReference type="ARBA" id="ARBA00047607"/>
    </source>
</evidence>
<organism evidence="13 14">
    <name type="scientific">Thalassotalea nanhaiensis</name>
    <dbReference type="NCBI Taxonomy" id="3065648"/>
    <lineage>
        <taxon>Bacteria</taxon>
        <taxon>Pseudomonadati</taxon>
        <taxon>Pseudomonadota</taxon>
        <taxon>Gammaproteobacteria</taxon>
        <taxon>Alteromonadales</taxon>
        <taxon>Colwelliaceae</taxon>
        <taxon>Thalassotalea</taxon>
    </lineage>
</organism>
<evidence type="ECO:0000256" key="7">
    <source>
        <dbReference type="ARBA" id="ARBA00022475"/>
    </source>
</evidence>
<dbReference type="GO" id="GO:0004309">
    <property type="term" value="F:exopolyphosphatase activity"/>
    <property type="evidence" value="ECO:0007669"/>
    <property type="project" value="UniProtKB-EC"/>
</dbReference>
<keyword evidence="9" id="KW-0472">Membrane</keyword>
<feature type="domain" description="Ppx/GppA phosphatase N-terminal" evidence="11">
    <location>
        <begin position="34"/>
        <end position="313"/>
    </location>
</feature>
<evidence type="ECO:0000256" key="6">
    <source>
        <dbReference type="ARBA" id="ARBA00020416"/>
    </source>
</evidence>
<evidence type="ECO:0000256" key="2">
    <source>
        <dbReference type="ARBA" id="ARBA00004202"/>
    </source>
</evidence>
<gene>
    <name evidence="13" type="primary">ppx</name>
    <name evidence="13" type="ORF">RI845_08120</name>
</gene>
<reference evidence="14" key="1">
    <citation type="submission" date="2023-09" db="EMBL/GenBank/DDBJ databases">
        <authorList>
            <person name="Li S."/>
            <person name="Li X."/>
            <person name="Zhang C."/>
            <person name="Zhao Z."/>
        </authorList>
    </citation>
    <scope>NUCLEOTIDE SEQUENCE [LARGE SCALE GENOMIC DNA]</scope>
    <source>
        <strain evidence="14">SQ345</strain>
    </source>
</reference>
<dbReference type="Proteomes" id="UP001248581">
    <property type="component" value="Chromosome"/>
</dbReference>
<keyword evidence="14" id="KW-1185">Reference proteome</keyword>
<accession>A0ABY9TMW7</accession>
<dbReference type="InterPro" id="IPR003695">
    <property type="entry name" value="Ppx_GppA_N"/>
</dbReference>
<dbReference type="InterPro" id="IPR050273">
    <property type="entry name" value="GppA/Ppx_hydrolase"/>
</dbReference>
<dbReference type="SUPFAM" id="SSF109604">
    <property type="entry name" value="HD-domain/PDEase-like"/>
    <property type="match status" value="1"/>
</dbReference>
<feature type="domain" description="Ppx/GppA phosphatase C-terminal" evidence="12">
    <location>
        <begin position="321"/>
        <end position="495"/>
    </location>
</feature>
<dbReference type="PANTHER" id="PTHR30005:SF14">
    <property type="entry name" value="EXOPOLYPHOSPHATASE"/>
    <property type="match status" value="1"/>
</dbReference>
<evidence type="ECO:0000256" key="3">
    <source>
        <dbReference type="ARBA" id="ARBA00007125"/>
    </source>
</evidence>
<comment type="similarity">
    <text evidence="3">Belongs to the GppA/Ppx family.</text>
</comment>
<sequence length="511" mass="57898">MTNSEVTSIQSQIIGKSQKVAVVDLGSNSFHLVLARIVEQDVQILLKEKLRVRLAQGLDINLNLSEESIERGLRTLAIYAETLKGFHPSKVNIIATYTLRVANNASKFLQRAKAIIPYPIQVVSGQEEARLIYQGVAHSMHYQENRLVVDIGGGSTEFIIGNGFNTLALSSRNVGCVSLSKTHFGQGKINKKRFKNALLAAEQELEPIVDKFKNITWKLAIGTSGTASALTEIAHANNFCQGPLTHQALTDIKNAVLKFDHFEQIKLKGLTTDRQHVIVGGLIIMMAIFDLFEITQLEYCDKALREGALYEMDDNLQHEDIRERSIESLINRVSVDVQHNEHVALTCLQLLKQSQPGWDFNAIPETPRYLRWASALHEVGLHINSSNYHKHSAYVIENAGMLGFNQDEVTLLATLIRLHRKKILNELIPELSLFDYKWVARLIVIFRLSVLFNQKRQKDFLPTWQFKVHKNNAELEFPQAWLTNKELFKANLDTEIKQMQKLGIKLTYKGV</sequence>
<dbReference type="NCBIfam" id="TIGR03706">
    <property type="entry name" value="exo_poly_only"/>
    <property type="match status" value="1"/>
</dbReference>
<keyword evidence="7" id="KW-1003">Cell membrane</keyword>
<dbReference type="InterPro" id="IPR048950">
    <property type="entry name" value="Ppx_GppA_C"/>
</dbReference>
<dbReference type="CDD" id="cd24053">
    <property type="entry name" value="ASKHA_NBD_EcPPX-GppA-like"/>
    <property type="match status" value="1"/>
</dbReference>
<evidence type="ECO:0000256" key="9">
    <source>
        <dbReference type="ARBA" id="ARBA00023136"/>
    </source>
</evidence>
<evidence type="ECO:0000259" key="11">
    <source>
        <dbReference type="Pfam" id="PF02541"/>
    </source>
</evidence>
<evidence type="ECO:0000313" key="13">
    <source>
        <dbReference type="EMBL" id="WNC70092.1"/>
    </source>
</evidence>
<comment type="subcellular location">
    <subcellularLocation>
        <location evidence="2">Cell membrane</location>
        <topology evidence="2">Peripheral membrane protein</topology>
    </subcellularLocation>
</comment>
<evidence type="ECO:0000256" key="1">
    <source>
        <dbReference type="ARBA" id="ARBA00001946"/>
    </source>
</evidence>
<dbReference type="Pfam" id="PF21447">
    <property type="entry name" value="Ppx-GppA_III"/>
    <property type="match status" value="1"/>
</dbReference>
<dbReference type="PIRSF" id="PIRSF001267">
    <property type="entry name" value="Pyrophosphatase_GppA_Ppx"/>
    <property type="match status" value="1"/>
</dbReference>
<dbReference type="InterPro" id="IPR030673">
    <property type="entry name" value="PyroPPase_GppA_Ppx"/>
</dbReference>
<evidence type="ECO:0000256" key="4">
    <source>
        <dbReference type="ARBA" id="ARBA00011738"/>
    </source>
</evidence>
<evidence type="ECO:0000259" key="12">
    <source>
        <dbReference type="Pfam" id="PF21447"/>
    </source>
</evidence>
<dbReference type="Gene3D" id="3.30.420.150">
    <property type="entry name" value="Exopolyphosphatase. Domain 2"/>
    <property type="match status" value="1"/>
</dbReference>
<comment type="catalytic activity">
    <reaction evidence="10">
        <text>[phosphate](n) + H2O = [phosphate](n-1) + phosphate + H(+)</text>
        <dbReference type="Rhea" id="RHEA:21528"/>
        <dbReference type="Rhea" id="RHEA-COMP:9859"/>
        <dbReference type="Rhea" id="RHEA-COMP:14279"/>
        <dbReference type="ChEBI" id="CHEBI:15377"/>
        <dbReference type="ChEBI" id="CHEBI:15378"/>
        <dbReference type="ChEBI" id="CHEBI:16838"/>
        <dbReference type="ChEBI" id="CHEBI:43474"/>
        <dbReference type="EC" id="3.6.1.11"/>
    </reaction>
</comment>
<comment type="cofactor">
    <cofactor evidence="1">
        <name>Mg(2+)</name>
        <dbReference type="ChEBI" id="CHEBI:18420"/>
    </cofactor>
</comment>
<dbReference type="EMBL" id="CP134146">
    <property type="protein sequence ID" value="WNC70092.1"/>
    <property type="molecule type" value="Genomic_DNA"/>
</dbReference>
<dbReference type="InterPro" id="IPR022371">
    <property type="entry name" value="Exopolyphosphatase"/>
</dbReference>
<dbReference type="Gene3D" id="3.30.420.40">
    <property type="match status" value="1"/>
</dbReference>
<protein>
    <recommendedName>
        <fullName evidence="6">Exopolyphosphatase</fullName>
        <ecNumber evidence="5">3.6.1.11</ecNumber>
    </recommendedName>
</protein>
<name>A0ABY9TMW7_9GAMM</name>
<keyword evidence="8 13" id="KW-0378">Hydrolase</keyword>
<evidence type="ECO:0000256" key="8">
    <source>
        <dbReference type="ARBA" id="ARBA00022801"/>
    </source>
</evidence>
<comment type="subunit">
    <text evidence="4">Homodimer.</text>
</comment>
<dbReference type="RefSeq" id="WP_348389233.1">
    <property type="nucleotide sequence ID" value="NZ_CP134146.1"/>
</dbReference>